<dbReference type="InterPro" id="IPR045761">
    <property type="entry name" value="ODP_dom"/>
</dbReference>
<dbReference type="SMART" id="SM00849">
    <property type="entry name" value="Lactamase_B"/>
    <property type="match status" value="1"/>
</dbReference>
<dbReference type="SUPFAM" id="SSF52218">
    <property type="entry name" value="Flavoproteins"/>
    <property type="match status" value="1"/>
</dbReference>
<reference evidence="3 4" key="1">
    <citation type="submission" date="2017-06" db="EMBL/GenBank/DDBJ databases">
        <title>Draft genome sequence of anaerobic fermentative bacterium Anaeromicrobium sediminis DY2726D isolated from West Pacific Ocean sediments.</title>
        <authorList>
            <person name="Zeng X."/>
        </authorList>
    </citation>
    <scope>NUCLEOTIDE SEQUENCE [LARGE SCALE GENOMIC DNA]</scope>
    <source>
        <strain evidence="3 4">DY2726D</strain>
    </source>
</reference>
<dbReference type="GO" id="GO:0016651">
    <property type="term" value="F:oxidoreductase activity, acting on NAD(P)H"/>
    <property type="evidence" value="ECO:0007669"/>
    <property type="project" value="UniProtKB-ARBA"/>
</dbReference>
<dbReference type="PROSITE" id="PS50902">
    <property type="entry name" value="FLAVODOXIN_LIKE"/>
    <property type="match status" value="1"/>
</dbReference>
<dbReference type="Proteomes" id="UP000216024">
    <property type="component" value="Unassembled WGS sequence"/>
</dbReference>
<dbReference type="GO" id="GO:0016787">
    <property type="term" value="F:hydrolase activity"/>
    <property type="evidence" value="ECO:0007669"/>
    <property type="project" value="UniProtKB-KW"/>
</dbReference>
<evidence type="ECO:0000256" key="1">
    <source>
        <dbReference type="ARBA" id="ARBA00007121"/>
    </source>
</evidence>
<dbReference type="InterPro" id="IPR016440">
    <property type="entry name" value="Rubredoxin-O_OxRdtase"/>
</dbReference>
<dbReference type="PANTHER" id="PTHR43717">
    <property type="entry name" value="ANAEROBIC NITRIC OXIDE REDUCTASE FLAVORUBREDOXIN"/>
    <property type="match status" value="1"/>
</dbReference>
<dbReference type="AlphaFoldDB" id="A0A267MJC2"/>
<sequence length="395" mass="44919">MSIKEIKKGIYWVGAVDWNIRNFHGPSFHTHKGTSYNSYLIMDEKITLVDIVDNHFSDRLIENIKKIVDPSKIDYVVINHVEPDHSGSFPEIMEYIPNAKVFCSAKGKDAMMHHYFGEYEYEIVKTGDVISLGEKSIKFIEAPLLHWPDSMFSYIEEEKLLLPNDAFGQHIASTKLFDDEHDLPELMAEAKKYYANILMPMGQNVVRKIKEIMDMGLEIDMIAPSHGIIWRTNPEKIVEEYLKWGNFQSEKKAVIVYETMWNSTEKMAKALLDGLVSEGVEVKLYKASISDANDIMTDILDASALLIGSSTINNTMIPDMAYVLEELVGLRPKKKVGLAFGSYGWGKGAVRNIEEKMTKIQVELIREGIEVKYVPTDEDLKMCYDAGVELGKELV</sequence>
<dbReference type="InterPro" id="IPR029039">
    <property type="entry name" value="Flavoprotein-like_sf"/>
</dbReference>
<keyword evidence="3" id="KW-0378">Hydrolase</keyword>
<dbReference type="Gene3D" id="3.40.50.360">
    <property type="match status" value="1"/>
</dbReference>
<protein>
    <submittedName>
        <fullName evidence="3">MBL fold metallo-hydrolase</fullName>
    </submittedName>
</protein>
<dbReference type="InterPro" id="IPR036866">
    <property type="entry name" value="RibonucZ/Hydroxyglut_hydro"/>
</dbReference>
<evidence type="ECO:0000313" key="4">
    <source>
        <dbReference type="Proteomes" id="UP000216024"/>
    </source>
</evidence>
<proteinExistence type="inferred from homology"/>
<dbReference type="GO" id="GO:0046872">
    <property type="term" value="F:metal ion binding"/>
    <property type="evidence" value="ECO:0007669"/>
    <property type="project" value="InterPro"/>
</dbReference>
<dbReference type="OrthoDB" id="9807946at2"/>
<dbReference type="SUPFAM" id="SSF56281">
    <property type="entry name" value="Metallo-hydrolase/oxidoreductase"/>
    <property type="match status" value="1"/>
</dbReference>
<dbReference type="Pfam" id="PF19583">
    <property type="entry name" value="ODP"/>
    <property type="match status" value="1"/>
</dbReference>
<dbReference type="Gene3D" id="3.60.15.10">
    <property type="entry name" value="Ribonuclease Z/Hydroxyacylglutathione hydrolase-like"/>
    <property type="match status" value="1"/>
</dbReference>
<dbReference type="PANTHER" id="PTHR43717:SF1">
    <property type="entry name" value="ANAEROBIC NITRIC OXIDE REDUCTASE FLAVORUBREDOXIN"/>
    <property type="match status" value="1"/>
</dbReference>
<comment type="caution">
    <text evidence="3">The sequence shown here is derived from an EMBL/GenBank/DDBJ whole genome shotgun (WGS) entry which is preliminary data.</text>
</comment>
<organism evidence="3 4">
    <name type="scientific">Anaeromicrobium sediminis</name>
    <dbReference type="NCBI Taxonomy" id="1478221"/>
    <lineage>
        <taxon>Bacteria</taxon>
        <taxon>Bacillati</taxon>
        <taxon>Bacillota</taxon>
        <taxon>Clostridia</taxon>
        <taxon>Peptostreptococcales</taxon>
        <taxon>Thermotaleaceae</taxon>
        <taxon>Anaeromicrobium</taxon>
    </lineage>
</organism>
<dbReference type="InterPro" id="IPR001279">
    <property type="entry name" value="Metallo-B-lactamas"/>
</dbReference>
<evidence type="ECO:0000259" key="2">
    <source>
        <dbReference type="PROSITE" id="PS50902"/>
    </source>
</evidence>
<feature type="domain" description="Flavodoxin-like" evidence="2">
    <location>
        <begin position="253"/>
        <end position="391"/>
    </location>
</feature>
<dbReference type="PIRSF" id="PIRSF005243">
    <property type="entry name" value="ROO"/>
    <property type="match status" value="1"/>
</dbReference>
<evidence type="ECO:0000313" key="3">
    <source>
        <dbReference type="EMBL" id="PAB59547.1"/>
    </source>
</evidence>
<dbReference type="RefSeq" id="WP_095133526.1">
    <property type="nucleotide sequence ID" value="NZ_NIBG01000007.1"/>
</dbReference>
<keyword evidence="4" id="KW-1185">Reference proteome</keyword>
<gene>
    <name evidence="3" type="ORF">CCE28_10055</name>
</gene>
<dbReference type="CDD" id="cd07709">
    <property type="entry name" value="flavodiiron_proteins_MBL-fold"/>
    <property type="match status" value="1"/>
</dbReference>
<dbReference type="GO" id="GO:0010181">
    <property type="term" value="F:FMN binding"/>
    <property type="evidence" value="ECO:0007669"/>
    <property type="project" value="InterPro"/>
</dbReference>
<comment type="similarity">
    <text evidence="1">In the N-terminal section; belongs to the zinc metallo-hydrolase group 3 family.</text>
</comment>
<dbReference type="EMBL" id="NIBG01000007">
    <property type="protein sequence ID" value="PAB59547.1"/>
    <property type="molecule type" value="Genomic_DNA"/>
</dbReference>
<accession>A0A267MJC2</accession>
<name>A0A267MJC2_9FIRM</name>
<dbReference type="GO" id="GO:0009055">
    <property type="term" value="F:electron transfer activity"/>
    <property type="evidence" value="ECO:0007669"/>
    <property type="project" value="InterPro"/>
</dbReference>
<dbReference type="Pfam" id="PF00258">
    <property type="entry name" value="Flavodoxin_1"/>
    <property type="match status" value="1"/>
</dbReference>
<dbReference type="InterPro" id="IPR008254">
    <property type="entry name" value="Flavodoxin/NO_synth"/>
</dbReference>